<proteinExistence type="predicted"/>
<dbReference type="EMBL" id="DACSUM010000034">
    <property type="protein sequence ID" value="HAT3583384.1"/>
    <property type="molecule type" value="Genomic_DNA"/>
</dbReference>
<dbReference type="InterPro" id="IPR029068">
    <property type="entry name" value="Glyas_Bleomycin-R_OHBP_Dase"/>
</dbReference>
<evidence type="ECO:0000313" key="2">
    <source>
        <dbReference type="Proteomes" id="UP000867740"/>
    </source>
</evidence>
<protein>
    <submittedName>
        <fullName evidence="1">Glyoxalase/bleomycin resistance/dioxygenase family protein</fullName>
    </submittedName>
</protein>
<gene>
    <name evidence="1" type="ORF">I8531_003722</name>
</gene>
<organism evidence="1 2">
    <name type="scientific">Kluyvera intermedia</name>
    <name type="common">Enterobacter intermedius</name>
    <dbReference type="NCBI Taxonomy" id="61648"/>
    <lineage>
        <taxon>Bacteria</taxon>
        <taxon>Pseudomonadati</taxon>
        <taxon>Pseudomonadota</taxon>
        <taxon>Gammaproteobacteria</taxon>
        <taxon>Enterobacterales</taxon>
        <taxon>Enterobacteriaceae</taxon>
        <taxon>Kluyvera</taxon>
    </lineage>
</organism>
<evidence type="ECO:0000313" key="1">
    <source>
        <dbReference type="EMBL" id="HAT3583384.1"/>
    </source>
</evidence>
<dbReference type="SUPFAM" id="SSF54593">
    <property type="entry name" value="Glyoxalase/Bleomycin resistance protein/Dihydroxybiphenyl dioxygenase"/>
    <property type="match status" value="1"/>
</dbReference>
<reference evidence="1" key="1">
    <citation type="journal article" date="2018" name="Genome Biol.">
        <title>SKESA: strategic k-mer extension for scrupulous assemblies.</title>
        <authorList>
            <person name="Souvorov A."/>
            <person name="Agarwala R."/>
            <person name="Lipman D.J."/>
        </authorList>
    </citation>
    <scope>NUCLEOTIDE SEQUENCE</scope>
    <source>
        <strain evidence="1">CAVp300</strain>
    </source>
</reference>
<dbReference type="AlphaFoldDB" id="A0A9P3TAV0"/>
<dbReference type="Gene3D" id="3.10.180.10">
    <property type="entry name" value="2,3-Dihydroxybiphenyl 1,2-Dioxygenase, domain 1"/>
    <property type="match status" value="1"/>
</dbReference>
<reference evidence="1" key="2">
    <citation type="submission" date="2020-10" db="EMBL/GenBank/DDBJ databases">
        <authorList>
            <consortium name="NCBI Pathogen Detection Project"/>
        </authorList>
    </citation>
    <scope>NUCLEOTIDE SEQUENCE</scope>
    <source>
        <strain evidence="1">CAVp300</strain>
    </source>
</reference>
<comment type="caution">
    <text evidence="1">The sequence shown here is derived from an EMBL/GenBank/DDBJ whole genome shotgun (WGS) entry which is preliminary data.</text>
</comment>
<accession>A0A9P3TAV0</accession>
<sequence length="145" mass="15944">MDISTRGLDVLFIAGFGPVPRNVGDSKALYQETLGLPIKPMAGNEDYLLAEHGALDGVKHFALWPLHQAAQSCFGTAVWPADIPAPQSWIEFEVADLDSATRVLRDKGYALLVENRLEPWGQSITRFLSPEGMLVGLSITPWLRN</sequence>
<dbReference type="Proteomes" id="UP000867740">
    <property type="component" value="Unassembled WGS sequence"/>
</dbReference>
<dbReference type="RefSeq" id="WP_047370347.1">
    <property type="nucleotide sequence ID" value="NZ_CABMNU010000005.1"/>
</dbReference>
<name>A0A9P3TAV0_KLUIN</name>